<dbReference type="Proteomes" id="UP000814128">
    <property type="component" value="Unassembled WGS sequence"/>
</dbReference>
<sequence length="556" mass="62062">MPSLPPPPVSVATQPTASSSTMSPSVVPVATELLSSTTPSSSRMPPPPTLPDGALTLVRQSSPTHREPTHAEKRSAWDQRVSLLTQLSDKQQAYENLRVTFEGQMKLINSSYFTSLSHERQLMFHSRLGTLEQQKNESKAALEEVERKLIQAGFWPVMPGHSLDTFTAQWAPIRAKTEELLERVNKYSADLRRVMPSEKVLGKQREGEPPAKRARLEGDGAEDVDMEEGEVVIEDGNDLDYAKFFGDMQGWVQVLERDIDELRNHLEQQTNEALQETQGMIDDHIHAILTGEVPLPPECLEVGSETGEEVKRLERSFEELKDEIALLKAEDDERLREKDEEIAMLKEENAALRELLDEAKIMYEGQRAEFEAVKRAIDTQSVAIARHIANPSTPSALPSPEVILHHLQDPITALVQQSLTPLFQQYQRDVASHLRQHQDDMAPVWDKISMSHSIAHRCFEQLKITDPKGLQAAYESMQKLQASRVDPTPTVNGGSRARTSMPSTPQTQFDEMSAIMQQAQTGHGLATNGIVPFPSPAQAQAQRTSQSPISQPRPPV</sequence>
<reference evidence="1" key="1">
    <citation type="submission" date="2021-02" db="EMBL/GenBank/DDBJ databases">
        <authorList>
            <consortium name="DOE Joint Genome Institute"/>
            <person name="Ahrendt S."/>
            <person name="Looney B.P."/>
            <person name="Miyauchi S."/>
            <person name="Morin E."/>
            <person name="Drula E."/>
            <person name="Courty P.E."/>
            <person name="Chicoki N."/>
            <person name="Fauchery L."/>
            <person name="Kohler A."/>
            <person name="Kuo A."/>
            <person name="Labutti K."/>
            <person name="Pangilinan J."/>
            <person name="Lipzen A."/>
            <person name="Riley R."/>
            <person name="Andreopoulos W."/>
            <person name="He G."/>
            <person name="Johnson J."/>
            <person name="Barry K.W."/>
            <person name="Grigoriev I.V."/>
            <person name="Nagy L."/>
            <person name="Hibbett D."/>
            <person name="Henrissat B."/>
            <person name="Matheny P.B."/>
            <person name="Labbe J."/>
            <person name="Martin F."/>
        </authorList>
    </citation>
    <scope>NUCLEOTIDE SEQUENCE</scope>
    <source>
        <strain evidence="1">EC-137</strain>
    </source>
</reference>
<organism evidence="1 2">
    <name type="scientific">Vararia minispora EC-137</name>
    <dbReference type="NCBI Taxonomy" id="1314806"/>
    <lineage>
        <taxon>Eukaryota</taxon>
        <taxon>Fungi</taxon>
        <taxon>Dikarya</taxon>
        <taxon>Basidiomycota</taxon>
        <taxon>Agaricomycotina</taxon>
        <taxon>Agaricomycetes</taxon>
        <taxon>Russulales</taxon>
        <taxon>Lachnocladiaceae</taxon>
        <taxon>Vararia</taxon>
    </lineage>
</organism>
<protein>
    <submittedName>
        <fullName evidence="1">Uncharacterized protein</fullName>
    </submittedName>
</protein>
<gene>
    <name evidence="1" type="ORF">K488DRAFT_86564</name>
</gene>
<dbReference type="EMBL" id="MU273570">
    <property type="protein sequence ID" value="KAI0031716.1"/>
    <property type="molecule type" value="Genomic_DNA"/>
</dbReference>
<comment type="caution">
    <text evidence="1">The sequence shown here is derived from an EMBL/GenBank/DDBJ whole genome shotgun (WGS) entry which is preliminary data.</text>
</comment>
<accession>A0ACB8QK72</accession>
<evidence type="ECO:0000313" key="2">
    <source>
        <dbReference type="Proteomes" id="UP000814128"/>
    </source>
</evidence>
<reference evidence="1" key="2">
    <citation type="journal article" date="2022" name="New Phytol.">
        <title>Evolutionary transition to the ectomycorrhizal habit in the genomes of a hyperdiverse lineage of mushroom-forming fungi.</title>
        <authorList>
            <person name="Looney B."/>
            <person name="Miyauchi S."/>
            <person name="Morin E."/>
            <person name="Drula E."/>
            <person name="Courty P.E."/>
            <person name="Kohler A."/>
            <person name="Kuo A."/>
            <person name="LaButti K."/>
            <person name="Pangilinan J."/>
            <person name="Lipzen A."/>
            <person name="Riley R."/>
            <person name="Andreopoulos W."/>
            <person name="He G."/>
            <person name="Johnson J."/>
            <person name="Nolan M."/>
            <person name="Tritt A."/>
            <person name="Barry K.W."/>
            <person name="Grigoriev I.V."/>
            <person name="Nagy L.G."/>
            <person name="Hibbett D."/>
            <person name="Henrissat B."/>
            <person name="Matheny P.B."/>
            <person name="Labbe J."/>
            <person name="Martin F.M."/>
        </authorList>
    </citation>
    <scope>NUCLEOTIDE SEQUENCE</scope>
    <source>
        <strain evidence="1">EC-137</strain>
    </source>
</reference>
<keyword evidence="2" id="KW-1185">Reference proteome</keyword>
<evidence type="ECO:0000313" key="1">
    <source>
        <dbReference type="EMBL" id="KAI0031716.1"/>
    </source>
</evidence>
<proteinExistence type="predicted"/>
<name>A0ACB8QK72_9AGAM</name>